<evidence type="ECO:0000256" key="2">
    <source>
        <dbReference type="ARBA" id="ARBA00006472"/>
    </source>
</evidence>
<keyword evidence="7" id="KW-1185">Reference proteome</keyword>
<evidence type="ECO:0000313" key="6">
    <source>
        <dbReference type="EMBL" id="SZX60588.1"/>
    </source>
</evidence>
<evidence type="ECO:0000256" key="5">
    <source>
        <dbReference type="ARBA" id="ARBA00030497"/>
    </source>
</evidence>
<dbReference type="GO" id="GO:0008124">
    <property type="term" value="F:4-alpha-hydroxytetrahydrobiopterin dehydratase activity"/>
    <property type="evidence" value="ECO:0007669"/>
    <property type="project" value="UniProtKB-EC"/>
</dbReference>
<gene>
    <name evidence="6" type="ORF">BQ4739_LOCUS1123</name>
</gene>
<dbReference type="Proteomes" id="UP000256970">
    <property type="component" value="Unassembled WGS sequence"/>
</dbReference>
<evidence type="ECO:0000256" key="4">
    <source>
        <dbReference type="ARBA" id="ARBA00023239"/>
    </source>
</evidence>
<dbReference type="GO" id="GO:0006729">
    <property type="term" value="P:tetrahydrobiopterin biosynthetic process"/>
    <property type="evidence" value="ECO:0007669"/>
    <property type="project" value="InterPro"/>
</dbReference>
<accession>A0A383V4Q2</accession>
<dbReference type="PANTHER" id="PTHR12599:SF0">
    <property type="entry name" value="PTERIN-4-ALPHA-CARBINOLAMINE DEHYDRATASE"/>
    <property type="match status" value="1"/>
</dbReference>
<reference evidence="6 7" key="1">
    <citation type="submission" date="2016-10" db="EMBL/GenBank/DDBJ databases">
        <authorList>
            <person name="Cai Z."/>
        </authorList>
    </citation>
    <scope>NUCLEOTIDE SEQUENCE [LARGE SCALE GENOMIC DNA]</scope>
</reference>
<dbReference type="Pfam" id="PF01329">
    <property type="entry name" value="Pterin_4a"/>
    <property type="match status" value="1"/>
</dbReference>
<dbReference type="InterPro" id="IPR001533">
    <property type="entry name" value="Pterin_deHydtase"/>
</dbReference>
<dbReference type="Gene3D" id="3.30.1360.20">
    <property type="entry name" value="Transcriptional coactivator/pterin dehydratase"/>
    <property type="match status" value="1"/>
</dbReference>
<evidence type="ECO:0000256" key="3">
    <source>
        <dbReference type="ARBA" id="ARBA00013252"/>
    </source>
</evidence>
<dbReference type="PANTHER" id="PTHR12599">
    <property type="entry name" value="PTERIN-4-ALPHA-CARBINOLAMINE DEHYDRATASE"/>
    <property type="match status" value="1"/>
</dbReference>
<dbReference type="AlphaFoldDB" id="A0A383V4Q2"/>
<proteinExistence type="inferred from homology"/>
<dbReference type="CDD" id="cd00913">
    <property type="entry name" value="PCD_DCoH_subfamily_a"/>
    <property type="match status" value="1"/>
</dbReference>
<name>A0A383V4Q2_TETOB</name>
<keyword evidence="4" id="KW-0456">Lyase</keyword>
<protein>
    <recommendedName>
        <fullName evidence="3">4a-hydroxytetrahydrobiopterin dehydratase</fullName>
        <ecNumber evidence="3">4.2.1.96</ecNumber>
    </recommendedName>
    <alternativeName>
        <fullName evidence="5">4-alpha-hydroxy-tetrahydropterin dehydratase</fullName>
    </alternativeName>
</protein>
<comment type="catalytic activity">
    <reaction evidence="1">
        <text>(4aS,6R)-4a-hydroxy-L-erythro-5,6,7,8-tetrahydrobiopterin = (6R)-L-erythro-6,7-dihydrobiopterin + H2O</text>
        <dbReference type="Rhea" id="RHEA:11920"/>
        <dbReference type="ChEBI" id="CHEBI:15377"/>
        <dbReference type="ChEBI" id="CHEBI:15642"/>
        <dbReference type="ChEBI" id="CHEBI:43120"/>
        <dbReference type="EC" id="4.2.1.96"/>
    </reaction>
</comment>
<sequence>MAAMQHHISQQRRSTCCSATPLKQQRCEPCEEAKREAEYMGLHPMVMDMQTAEKYREQVDPRWQIVEDSEKRLRLRRVMRTKNFTKALELFQRVGQVAEAEGHHPDLHLEGWNNVSIELWTHARNGLSENDFIVAAKFDDIDMADLLSKKQPEL</sequence>
<dbReference type="InterPro" id="IPR036428">
    <property type="entry name" value="PCD_sf"/>
</dbReference>
<dbReference type="EC" id="4.2.1.96" evidence="3"/>
<evidence type="ECO:0000256" key="1">
    <source>
        <dbReference type="ARBA" id="ARBA00001554"/>
    </source>
</evidence>
<comment type="similarity">
    <text evidence="2">Belongs to the pterin-4-alpha-carbinolamine dehydratase family.</text>
</comment>
<dbReference type="STRING" id="3088.A0A383V4Q2"/>
<dbReference type="SUPFAM" id="SSF55248">
    <property type="entry name" value="PCD-like"/>
    <property type="match status" value="1"/>
</dbReference>
<evidence type="ECO:0000313" key="7">
    <source>
        <dbReference type="Proteomes" id="UP000256970"/>
    </source>
</evidence>
<organism evidence="6 7">
    <name type="scientific">Tetradesmus obliquus</name>
    <name type="common">Green alga</name>
    <name type="synonym">Acutodesmus obliquus</name>
    <dbReference type="NCBI Taxonomy" id="3088"/>
    <lineage>
        <taxon>Eukaryota</taxon>
        <taxon>Viridiplantae</taxon>
        <taxon>Chlorophyta</taxon>
        <taxon>core chlorophytes</taxon>
        <taxon>Chlorophyceae</taxon>
        <taxon>CS clade</taxon>
        <taxon>Sphaeropleales</taxon>
        <taxon>Scenedesmaceae</taxon>
        <taxon>Tetradesmus</taxon>
    </lineage>
</organism>
<dbReference type="EMBL" id="FNXT01000077">
    <property type="protein sequence ID" value="SZX60588.1"/>
    <property type="molecule type" value="Genomic_DNA"/>
</dbReference>